<gene>
    <name evidence="2" type="ORF">JTE90_006008</name>
</gene>
<reference evidence="2 3" key="1">
    <citation type="journal article" date="2022" name="Nat. Ecol. Evol.">
        <title>A masculinizing supergene underlies an exaggerated male reproductive morph in a spider.</title>
        <authorList>
            <person name="Hendrickx F."/>
            <person name="De Corte Z."/>
            <person name="Sonet G."/>
            <person name="Van Belleghem S.M."/>
            <person name="Kostlbacher S."/>
            <person name="Vangestel C."/>
        </authorList>
    </citation>
    <scope>NUCLEOTIDE SEQUENCE [LARGE SCALE GENOMIC DNA]</scope>
    <source>
        <strain evidence="2">W744_W776</strain>
    </source>
</reference>
<dbReference type="AlphaFoldDB" id="A0AAV6TGZ7"/>
<comment type="caution">
    <text evidence="2">The sequence shown here is derived from an EMBL/GenBank/DDBJ whole genome shotgun (WGS) entry which is preliminary data.</text>
</comment>
<dbReference type="EMBL" id="JAFNEN010004415">
    <property type="protein sequence ID" value="KAG8171104.1"/>
    <property type="molecule type" value="Genomic_DNA"/>
</dbReference>
<organism evidence="2 3">
    <name type="scientific">Oedothorax gibbosus</name>
    <dbReference type="NCBI Taxonomy" id="931172"/>
    <lineage>
        <taxon>Eukaryota</taxon>
        <taxon>Metazoa</taxon>
        <taxon>Ecdysozoa</taxon>
        <taxon>Arthropoda</taxon>
        <taxon>Chelicerata</taxon>
        <taxon>Arachnida</taxon>
        <taxon>Araneae</taxon>
        <taxon>Araneomorphae</taxon>
        <taxon>Entelegynae</taxon>
        <taxon>Araneoidea</taxon>
        <taxon>Linyphiidae</taxon>
        <taxon>Erigoninae</taxon>
        <taxon>Oedothorax</taxon>
    </lineage>
</organism>
<accession>A0AAV6TGZ7</accession>
<dbReference type="Proteomes" id="UP000827092">
    <property type="component" value="Unassembled WGS sequence"/>
</dbReference>
<evidence type="ECO:0000313" key="3">
    <source>
        <dbReference type="Proteomes" id="UP000827092"/>
    </source>
</evidence>
<name>A0AAV6TGZ7_9ARAC</name>
<sequence length="197" mass="22190">MGTDRPRKITTIYLGIFKGQQRRHRTPQETRCFYRTASLISGRAIPGTRTLTKKRENFFPGSSVDVSEVRLRYRNLVPKGWCLSRVPGWGILTPFPFGRRSETNTSMCVRFGRRLVRTDFSDPLGRLTHVQLRSMEPFSSFSPQGSHLVFANTTHRSATGALQAGSRRHLQTHATATLPTPLRRKPPRGSSAVAGRV</sequence>
<evidence type="ECO:0000256" key="1">
    <source>
        <dbReference type="SAM" id="MobiDB-lite"/>
    </source>
</evidence>
<proteinExistence type="predicted"/>
<protein>
    <submittedName>
        <fullName evidence="2">Uncharacterized protein</fullName>
    </submittedName>
</protein>
<keyword evidence="3" id="KW-1185">Reference proteome</keyword>
<evidence type="ECO:0000313" key="2">
    <source>
        <dbReference type="EMBL" id="KAG8171104.1"/>
    </source>
</evidence>
<feature type="region of interest" description="Disordered" evidence="1">
    <location>
        <begin position="178"/>
        <end position="197"/>
    </location>
</feature>